<protein>
    <recommendedName>
        <fullName evidence="2">NAD-dependent epimerase/dehydratase domain-containing protein</fullName>
    </recommendedName>
</protein>
<dbReference type="EMBL" id="JBGBPQ010000021">
    <property type="protein sequence ID" value="KAL1503768.1"/>
    <property type="molecule type" value="Genomic_DNA"/>
</dbReference>
<dbReference type="PANTHER" id="PTHR43245">
    <property type="entry name" value="BIFUNCTIONAL POLYMYXIN RESISTANCE PROTEIN ARNA"/>
    <property type="match status" value="1"/>
</dbReference>
<evidence type="ECO:0000256" key="1">
    <source>
        <dbReference type="SAM" id="Phobius"/>
    </source>
</evidence>
<gene>
    <name evidence="3" type="ORF">AB1Y20_012236</name>
</gene>
<evidence type="ECO:0000313" key="3">
    <source>
        <dbReference type="EMBL" id="KAL1503768.1"/>
    </source>
</evidence>
<sequence>MAEEEAAGAAVLILGGCGFVGRNLLVLLLEKPLRRIRVVDKTRPEMAFLAPHHKEAFGHPRVEFVQADLSRAPAVEKAFDGGPFEYVVNLTYDGVKLGQADEVYQQFVLRASQMIGAAAAKAGVKRLVDLSTAQVYVSTEKPADEAAKLKPWTRQAAFKLQAEEALRAIPNLPLVVLRVSTVYGCGDVQGLTPRIICAAVYKHLHEKMRFLWDGKLKINTVHVADVCTALWHLATLANPQPVYNLSDRGDSNQGSINQILERIFGIQTAFAGNVASSAVKALGFKSAAEVMNEKHMEGWGTMCKDAGILNTPLTPYLDPELLAHNHLAVDGRMIESTGFQYSMPILTEEAVRQQVSTYVEQRLFPPVV</sequence>
<dbReference type="InterPro" id="IPR036291">
    <property type="entry name" value="NAD(P)-bd_dom_sf"/>
</dbReference>
<organism evidence="3 4">
    <name type="scientific">Prymnesium parvum</name>
    <name type="common">Toxic golden alga</name>
    <dbReference type="NCBI Taxonomy" id="97485"/>
    <lineage>
        <taxon>Eukaryota</taxon>
        <taxon>Haptista</taxon>
        <taxon>Haptophyta</taxon>
        <taxon>Prymnesiophyceae</taxon>
        <taxon>Prymnesiales</taxon>
        <taxon>Prymnesiaceae</taxon>
        <taxon>Prymnesium</taxon>
    </lineage>
</organism>
<dbReference type="AlphaFoldDB" id="A0AB34IRJ8"/>
<keyword evidence="1" id="KW-1133">Transmembrane helix</keyword>
<proteinExistence type="predicted"/>
<dbReference type="Proteomes" id="UP001515480">
    <property type="component" value="Unassembled WGS sequence"/>
</dbReference>
<dbReference type="Pfam" id="PF01370">
    <property type="entry name" value="Epimerase"/>
    <property type="match status" value="1"/>
</dbReference>
<keyword evidence="4" id="KW-1185">Reference proteome</keyword>
<dbReference type="InterPro" id="IPR001509">
    <property type="entry name" value="Epimerase_deHydtase"/>
</dbReference>
<comment type="caution">
    <text evidence="3">The sequence shown here is derived from an EMBL/GenBank/DDBJ whole genome shotgun (WGS) entry which is preliminary data.</text>
</comment>
<evidence type="ECO:0000313" key="4">
    <source>
        <dbReference type="Proteomes" id="UP001515480"/>
    </source>
</evidence>
<feature type="domain" description="NAD-dependent epimerase/dehydratase" evidence="2">
    <location>
        <begin position="11"/>
        <end position="245"/>
    </location>
</feature>
<dbReference type="PANTHER" id="PTHR43245:SF11">
    <property type="entry name" value="LD23561P"/>
    <property type="match status" value="1"/>
</dbReference>
<keyword evidence="1" id="KW-0812">Transmembrane</keyword>
<name>A0AB34IRJ8_PRYPA</name>
<evidence type="ECO:0000259" key="2">
    <source>
        <dbReference type="Pfam" id="PF01370"/>
    </source>
</evidence>
<reference evidence="3 4" key="1">
    <citation type="journal article" date="2024" name="Science">
        <title>Giant polyketide synthase enzymes in the biosynthesis of giant marine polyether toxins.</title>
        <authorList>
            <person name="Fallon T.R."/>
            <person name="Shende V.V."/>
            <person name="Wierzbicki I.H."/>
            <person name="Pendleton A.L."/>
            <person name="Watervoot N.F."/>
            <person name="Auber R.P."/>
            <person name="Gonzalez D.J."/>
            <person name="Wisecaver J.H."/>
            <person name="Moore B.S."/>
        </authorList>
    </citation>
    <scope>NUCLEOTIDE SEQUENCE [LARGE SCALE GENOMIC DNA]</scope>
    <source>
        <strain evidence="3 4">12B1</strain>
    </source>
</reference>
<feature type="transmembrane region" description="Helical" evidence="1">
    <location>
        <begin position="6"/>
        <end position="29"/>
    </location>
</feature>
<dbReference type="Gene3D" id="3.40.50.720">
    <property type="entry name" value="NAD(P)-binding Rossmann-like Domain"/>
    <property type="match status" value="1"/>
</dbReference>
<dbReference type="InterPro" id="IPR050177">
    <property type="entry name" value="Lipid_A_modif_metabolic_enz"/>
</dbReference>
<accession>A0AB34IRJ8</accession>
<dbReference type="SUPFAM" id="SSF51735">
    <property type="entry name" value="NAD(P)-binding Rossmann-fold domains"/>
    <property type="match status" value="1"/>
</dbReference>
<keyword evidence="1" id="KW-0472">Membrane</keyword>